<reference evidence="1" key="1">
    <citation type="submission" date="2018-02" db="EMBL/GenBank/DDBJ databases">
        <title>Rhizophora mucronata_Transcriptome.</title>
        <authorList>
            <person name="Meera S.P."/>
            <person name="Sreeshan A."/>
            <person name="Augustine A."/>
        </authorList>
    </citation>
    <scope>NUCLEOTIDE SEQUENCE</scope>
    <source>
        <tissue evidence="1">Leaf</tissue>
    </source>
</reference>
<accession>A0A2P2JX09</accession>
<dbReference type="EMBL" id="GGEC01017526">
    <property type="protein sequence ID" value="MBW98009.1"/>
    <property type="molecule type" value="Transcribed_RNA"/>
</dbReference>
<dbReference type="AlphaFoldDB" id="A0A2P2JX09"/>
<organism evidence="1">
    <name type="scientific">Rhizophora mucronata</name>
    <name type="common">Asiatic mangrove</name>
    <dbReference type="NCBI Taxonomy" id="61149"/>
    <lineage>
        <taxon>Eukaryota</taxon>
        <taxon>Viridiplantae</taxon>
        <taxon>Streptophyta</taxon>
        <taxon>Embryophyta</taxon>
        <taxon>Tracheophyta</taxon>
        <taxon>Spermatophyta</taxon>
        <taxon>Magnoliopsida</taxon>
        <taxon>eudicotyledons</taxon>
        <taxon>Gunneridae</taxon>
        <taxon>Pentapetalae</taxon>
        <taxon>rosids</taxon>
        <taxon>fabids</taxon>
        <taxon>Malpighiales</taxon>
        <taxon>Rhizophoraceae</taxon>
        <taxon>Rhizophora</taxon>
    </lineage>
</organism>
<sequence>MRLRQAPPRTTAYTLGGGGKCGRLASDEPTLCLDNKVQERKMREGQQTH</sequence>
<name>A0A2P2JX09_RHIMU</name>
<proteinExistence type="predicted"/>
<evidence type="ECO:0000313" key="1">
    <source>
        <dbReference type="EMBL" id="MBW98009.1"/>
    </source>
</evidence>
<protein>
    <submittedName>
        <fullName evidence="1">Uncharacterized protein</fullName>
    </submittedName>
</protein>